<dbReference type="SUPFAM" id="SSF56672">
    <property type="entry name" value="DNA/RNA polymerases"/>
    <property type="match status" value="1"/>
</dbReference>
<name>A0A5C3NT34_9APHY</name>
<feature type="region of interest" description="Disordered" evidence="1">
    <location>
        <begin position="106"/>
        <end position="135"/>
    </location>
</feature>
<dbReference type="AlphaFoldDB" id="A0A5C3NT34"/>
<evidence type="ECO:0000313" key="2">
    <source>
        <dbReference type="EMBL" id="TFK80401.1"/>
    </source>
</evidence>
<evidence type="ECO:0008006" key="4">
    <source>
        <dbReference type="Google" id="ProtNLM"/>
    </source>
</evidence>
<evidence type="ECO:0000256" key="1">
    <source>
        <dbReference type="SAM" id="MobiDB-lite"/>
    </source>
</evidence>
<dbReference type="SUPFAM" id="SSF50630">
    <property type="entry name" value="Acid proteases"/>
    <property type="match status" value="1"/>
</dbReference>
<dbReference type="STRING" id="1314778.A0A5C3NT34"/>
<dbReference type="Gene3D" id="3.10.10.10">
    <property type="entry name" value="HIV Type 1 Reverse Transcriptase, subunit A, domain 1"/>
    <property type="match status" value="1"/>
</dbReference>
<accession>A0A5C3NT34</accession>
<dbReference type="InterPro" id="IPR021109">
    <property type="entry name" value="Peptidase_aspartic_dom_sf"/>
</dbReference>
<proteinExistence type="predicted"/>
<dbReference type="InterPro" id="IPR043502">
    <property type="entry name" value="DNA/RNA_pol_sf"/>
</dbReference>
<dbReference type="InterPro" id="IPR043128">
    <property type="entry name" value="Rev_trsase/Diguanyl_cyclase"/>
</dbReference>
<dbReference type="EMBL" id="ML211781">
    <property type="protein sequence ID" value="TFK80401.1"/>
    <property type="molecule type" value="Genomic_DNA"/>
</dbReference>
<sequence length="541" mass="59805">MSPGNGFTAFARMFELKNALLVGTPLHYNDTALCTELTARLSEHLEDVAFSDNIANIADYGKWKKAMMKNDKAWATERATKVKELVQLAAAMTKVSVTSEAPAKTYSSAPTTFSSVTTTRPLNDETHTPIPTLPDDECTLLKEHRGCFKCRKFYAGHQHKDCPDWPSRPYKALTTANSMSAQKCFEANKKAKIAAVSASTEPAPNTTDDEFDSDDDLVVNPVSIVAAVFSTSDGALSTNMEDTWDSEHVPLSQLPSVFPSPHLIWHTHVTSSISDSPIIESMIDSGATVNLISESAVNEHSLCHRKLLHPMPFTDAFTGDGTPAMEYCRISLSSENGIYSSCTVHAIIVPTLCYPLILGVPFLDQNHLLIDMHNRELWDSSNGVNILNPQVPRATAPPPLLATRQTNNTEYDHVQARLRLAQHHNLLRDIRLNVPWTDTVPPLSDTAPQLVAAVHQKVEELVQYDCPKKYREAFKTLLTQHIDAGQLRPSFSPYASPCFLVPKADPTALPRWVNDYHVLNQNTVPDVNPLPSIQEILSDCT</sequence>
<dbReference type="InterPro" id="IPR032567">
    <property type="entry name" value="RTL1-rel"/>
</dbReference>
<evidence type="ECO:0000313" key="3">
    <source>
        <dbReference type="Proteomes" id="UP000308197"/>
    </source>
</evidence>
<dbReference type="Gene3D" id="3.30.70.270">
    <property type="match status" value="1"/>
</dbReference>
<keyword evidence="3" id="KW-1185">Reference proteome</keyword>
<dbReference type="PANTHER" id="PTHR15503">
    <property type="entry name" value="LDOC1 RELATED"/>
    <property type="match status" value="1"/>
</dbReference>
<protein>
    <recommendedName>
        <fullName evidence="4">Peptidase A2 domain-containing protein</fullName>
    </recommendedName>
</protein>
<gene>
    <name evidence="2" type="ORF">K466DRAFT_605369</name>
</gene>
<dbReference type="CDD" id="cd00303">
    <property type="entry name" value="retropepsin_like"/>
    <property type="match status" value="1"/>
</dbReference>
<dbReference type="Pfam" id="PF08284">
    <property type="entry name" value="RVP_2"/>
    <property type="match status" value="1"/>
</dbReference>
<dbReference type="Gene3D" id="2.40.70.10">
    <property type="entry name" value="Acid Proteases"/>
    <property type="match status" value="1"/>
</dbReference>
<organism evidence="2 3">
    <name type="scientific">Polyporus arcularius HHB13444</name>
    <dbReference type="NCBI Taxonomy" id="1314778"/>
    <lineage>
        <taxon>Eukaryota</taxon>
        <taxon>Fungi</taxon>
        <taxon>Dikarya</taxon>
        <taxon>Basidiomycota</taxon>
        <taxon>Agaricomycotina</taxon>
        <taxon>Agaricomycetes</taxon>
        <taxon>Polyporales</taxon>
        <taxon>Polyporaceae</taxon>
        <taxon>Polyporus</taxon>
    </lineage>
</organism>
<feature type="compositionally biased region" description="Polar residues" evidence="1">
    <location>
        <begin position="106"/>
        <end position="121"/>
    </location>
</feature>
<reference evidence="2 3" key="1">
    <citation type="journal article" date="2019" name="Nat. Ecol. Evol.">
        <title>Megaphylogeny resolves global patterns of mushroom evolution.</title>
        <authorList>
            <person name="Varga T."/>
            <person name="Krizsan K."/>
            <person name="Foldi C."/>
            <person name="Dima B."/>
            <person name="Sanchez-Garcia M."/>
            <person name="Sanchez-Ramirez S."/>
            <person name="Szollosi G.J."/>
            <person name="Szarkandi J.G."/>
            <person name="Papp V."/>
            <person name="Albert L."/>
            <person name="Andreopoulos W."/>
            <person name="Angelini C."/>
            <person name="Antonin V."/>
            <person name="Barry K.W."/>
            <person name="Bougher N.L."/>
            <person name="Buchanan P."/>
            <person name="Buyck B."/>
            <person name="Bense V."/>
            <person name="Catcheside P."/>
            <person name="Chovatia M."/>
            <person name="Cooper J."/>
            <person name="Damon W."/>
            <person name="Desjardin D."/>
            <person name="Finy P."/>
            <person name="Geml J."/>
            <person name="Haridas S."/>
            <person name="Hughes K."/>
            <person name="Justo A."/>
            <person name="Karasinski D."/>
            <person name="Kautmanova I."/>
            <person name="Kiss B."/>
            <person name="Kocsube S."/>
            <person name="Kotiranta H."/>
            <person name="LaButti K.M."/>
            <person name="Lechner B.E."/>
            <person name="Liimatainen K."/>
            <person name="Lipzen A."/>
            <person name="Lukacs Z."/>
            <person name="Mihaltcheva S."/>
            <person name="Morgado L.N."/>
            <person name="Niskanen T."/>
            <person name="Noordeloos M.E."/>
            <person name="Ohm R.A."/>
            <person name="Ortiz-Santana B."/>
            <person name="Ovrebo C."/>
            <person name="Racz N."/>
            <person name="Riley R."/>
            <person name="Savchenko A."/>
            <person name="Shiryaev A."/>
            <person name="Soop K."/>
            <person name="Spirin V."/>
            <person name="Szebenyi C."/>
            <person name="Tomsovsky M."/>
            <person name="Tulloss R.E."/>
            <person name="Uehling J."/>
            <person name="Grigoriev I.V."/>
            <person name="Vagvolgyi C."/>
            <person name="Papp T."/>
            <person name="Martin F.M."/>
            <person name="Miettinen O."/>
            <person name="Hibbett D.S."/>
            <person name="Nagy L.G."/>
        </authorList>
    </citation>
    <scope>NUCLEOTIDE SEQUENCE [LARGE SCALE GENOMIC DNA]</scope>
    <source>
        <strain evidence="2 3">HHB13444</strain>
    </source>
</reference>
<dbReference type="InParanoid" id="A0A5C3NT34"/>
<dbReference type="Proteomes" id="UP000308197">
    <property type="component" value="Unassembled WGS sequence"/>
</dbReference>